<accession>B9T2X6</accession>
<dbReference type="InParanoid" id="B9T2X6"/>
<dbReference type="STRING" id="3988.B9T2X6"/>
<organism evidence="2 3">
    <name type="scientific">Ricinus communis</name>
    <name type="common">Castor bean</name>
    <dbReference type="NCBI Taxonomy" id="3988"/>
    <lineage>
        <taxon>Eukaryota</taxon>
        <taxon>Viridiplantae</taxon>
        <taxon>Streptophyta</taxon>
        <taxon>Embryophyta</taxon>
        <taxon>Tracheophyta</taxon>
        <taxon>Spermatophyta</taxon>
        <taxon>Magnoliopsida</taxon>
        <taxon>eudicotyledons</taxon>
        <taxon>Gunneridae</taxon>
        <taxon>Pentapetalae</taxon>
        <taxon>rosids</taxon>
        <taxon>fabids</taxon>
        <taxon>Malpighiales</taxon>
        <taxon>Euphorbiaceae</taxon>
        <taxon>Acalyphoideae</taxon>
        <taxon>Acalypheae</taxon>
        <taxon>Ricinus</taxon>
    </lineage>
</organism>
<feature type="compositionally biased region" description="Polar residues" evidence="1">
    <location>
        <begin position="206"/>
        <end position="216"/>
    </location>
</feature>
<name>B9T2X6_RICCO</name>
<dbReference type="AlphaFoldDB" id="B9T2X6"/>
<dbReference type="EMBL" id="EQ974395">
    <property type="protein sequence ID" value="EEF29792.1"/>
    <property type="molecule type" value="Genomic_DNA"/>
</dbReference>
<dbReference type="InterPro" id="IPR027417">
    <property type="entry name" value="P-loop_NTPase"/>
</dbReference>
<feature type="region of interest" description="Disordered" evidence="1">
    <location>
        <begin position="195"/>
        <end position="216"/>
    </location>
</feature>
<sequence>MEATNENSTVIVCEKLDVAKPLNFLSVFFQFLYEAGCDSNQFVARGRGGVMESLNHIMLLSLPLLRVWLMSLVSILVRRLVFKSVMTRVLEAVGDLLLRNYSVIIPDKVHERSVNTDLLIGMLSHSINLRQRIEIVEYTGQASERSCQPIRGCQKGAYLSLSRGRALVPEIENMGNNEISVTSELHSIEGTNMKDVNEASEIGGNSADQLTDRFSY</sequence>
<evidence type="ECO:0000256" key="1">
    <source>
        <dbReference type="SAM" id="MobiDB-lite"/>
    </source>
</evidence>
<proteinExistence type="predicted"/>
<gene>
    <name evidence="2" type="ORF">RCOM_0158680</name>
</gene>
<dbReference type="eggNOG" id="KOG0926">
    <property type="taxonomic scope" value="Eukaryota"/>
</dbReference>
<dbReference type="Gene3D" id="3.40.50.300">
    <property type="entry name" value="P-loop containing nucleotide triphosphate hydrolases"/>
    <property type="match status" value="1"/>
</dbReference>
<protein>
    <submittedName>
        <fullName evidence="2">Uncharacterized protein</fullName>
    </submittedName>
</protein>
<dbReference type="Proteomes" id="UP000008311">
    <property type="component" value="Unassembled WGS sequence"/>
</dbReference>
<evidence type="ECO:0000313" key="2">
    <source>
        <dbReference type="EMBL" id="EEF29792.1"/>
    </source>
</evidence>
<reference evidence="3" key="1">
    <citation type="journal article" date="2010" name="Nat. Biotechnol.">
        <title>Draft genome sequence of the oilseed species Ricinus communis.</title>
        <authorList>
            <person name="Chan A.P."/>
            <person name="Crabtree J."/>
            <person name="Zhao Q."/>
            <person name="Lorenzi H."/>
            <person name="Orvis J."/>
            <person name="Puiu D."/>
            <person name="Melake-Berhan A."/>
            <person name="Jones K.M."/>
            <person name="Redman J."/>
            <person name="Chen G."/>
            <person name="Cahoon E.B."/>
            <person name="Gedil M."/>
            <person name="Stanke M."/>
            <person name="Haas B.J."/>
            <person name="Wortman J.R."/>
            <person name="Fraser-Liggett C.M."/>
            <person name="Ravel J."/>
            <person name="Rabinowicz P.D."/>
        </authorList>
    </citation>
    <scope>NUCLEOTIDE SEQUENCE [LARGE SCALE GENOMIC DNA]</scope>
    <source>
        <strain evidence="3">cv. Hale</strain>
    </source>
</reference>
<keyword evidence="3" id="KW-1185">Reference proteome</keyword>
<evidence type="ECO:0000313" key="3">
    <source>
        <dbReference type="Proteomes" id="UP000008311"/>
    </source>
</evidence>